<dbReference type="GeneID" id="81356272"/>
<name>A0A9W9FQN6_9EURO</name>
<sequence length="307" mass="34176">MEGLAATATTASRYGVSVCWMNDTKKAYLSLDAPRATSGSVKGTKLLDFTSDTVWALRTDGHGRSQIYTQKAYQDPQAGTLRQVWFLSATDNEKGVCARRLPNKSEDEAKYKEAQKLTHWVVSVMAKPVEDANTKAPVSALCSVCYQTRDGSQKLALKMDEKQQLTLTAPSLAFKFDTWLFEIQSLGPLPFHYSRTPWTIHTSHRVSGKKHPQLYDDANSQQNEKNRAIFDDPLATSTGYKWTIEPALDDRFLELVTTSGNDEGTIRLKEGAEPKIMSKTSYTVKCTLMVNGTPHGQQQATVEIEVV</sequence>
<reference evidence="1" key="1">
    <citation type="submission" date="2022-11" db="EMBL/GenBank/DDBJ databases">
        <authorList>
            <person name="Petersen C."/>
        </authorList>
    </citation>
    <scope>NUCLEOTIDE SEQUENCE</scope>
    <source>
        <strain evidence="1">IBT 30761</strain>
    </source>
</reference>
<organism evidence="1 2">
    <name type="scientific">Penicillium argentinense</name>
    <dbReference type="NCBI Taxonomy" id="1131581"/>
    <lineage>
        <taxon>Eukaryota</taxon>
        <taxon>Fungi</taxon>
        <taxon>Dikarya</taxon>
        <taxon>Ascomycota</taxon>
        <taxon>Pezizomycotina</taxon>
        <taxon>Eurotiomycetes</taxon>
        <taxon>Eurotiomycetidae</taxon>
        <taxon>Eurotiales</taxon>
        <taxon>Aspergillaceae</taxon>
        <taxon>Penicillium</taxon>
    </lineage>
</organism>
<proteinExistence type="predicted"/>
<evidence type="ECO:0000313" key="1">
    <source>
        <dbReference type="EMBL" id="KAJ5104270.1"/>
    </source>
</evidence>
<dbReference type="Proteomes" id="UP001149074">
    <property type="component" value="Unassembled WGS sequence"/>
</dbReference>
<dbReference type="RefSeq" id="XP_056477650.1">
    <property type="nucleotide sequence ID" value="XM_056617293.1"/>
</dbReference>
<gene>
    <name evidence="1" type="ORF">N7532_004799</name>
</gene>
<comment type="caution">
    <text evidence="1">The sequence shown here is derived from an EMBL/GenBank/DDBJ whole genome shotgun (WGS) entry which is preliminary data.</text>
</comment>
<reference evidence="1" key="2">
    <citation type="journal article" date="2023" name="IMA Fungus">
        <title>Comparative genomic study of the Penicillium genus elucidates a diverse pangenome and 15 lateral gene transfer events.</title>
        <authorList>
            <person name="Petersen C."/>
            <person name="Sorensen T."/>
            <person name="Nielsen M.R."/>
            <person name="Sondergaard T.E."/>
            <person name="Sorensen J.L."/>
            <person name="Fitzpatrick D.A."/>
            <person name="Frisvad J.C."/>
            <person name="Nielsen K.L."/>
        </authorList>
    </citation>
    <scope>NUCLEOTIDE SEQUENCE</scope>
    <source>
        <strain evidence="1">IBT 30761</strain>
    </source>
</reference>
<dbReference type="OrthoDB" id="4538955at2759"/>
<keyword evidence="2" id="KW-1185">Reference proteome</keyword>
<accession>A0A9W9FQN6</accession>
<dbReference type="AlphaFoldDB" id="A0A9W9FQN6"/>
<protein>
    <submittedName>
        <fullName evidence="1">Uncharacterized protein</fullName>
    </submittedName>
</protein>
<evidence type="ECO:0000313" key="2">
    <source>
        <dbReference type="Proteomes" id="UP001149074"/>
    </source>
</evidence>
<dbReference type="EMBL" id="JAPQKI010000004">
    <property type="protein sequence ID" value="KAJ5104270.1"/>
    <property type="molecule type" value="Genomic_DNA"/>
</dbReference>